<dbReference type="InterPro" id="IPR015943">
    <property type="entry name" value="WD40/YVTN_repeat-like_dom_sf"/>
</dbReference>
<dbReference type="InterPro" id="IPR036322">
    <property type="entry name" value="WD40_repeat_dom_sf"/>
</dbReference>
<dbReference type="SUPFAM" id="SSF52540">
    <property type="entry name" value="P-loop containing nucleoside triphosphate hydrolases"/>
    <property type="match status" value="1"/>
</dbReference>
<dbReference type="PANTHER" id="PTHR19879:SF9">
    <property type="entry name" value="TRANSCRIPTION INITIATION FACTOR TFIID SUBUNIT 5"/>
    <property type="match status" value="1"/>
</dbReference>
<dbReference type="PROSITE" id="PS50011">
    <property type="entry name" value="PROTEIN_KINASE_DOM"/>
    <property type="match status" value="1"/>
</dbReference>
<evidence type="ECO:0000256" key="5">
    <source>
        <dbReference type="PROSITE-ProRule" id="PRU00221"/>
    </source>
</evidence>
<feature type="repeat" description="WD" evidence="5">
    <location>
        <begin position="1494"/>
        <end position="1515"/>
    </location>
</feature>
<feature type="repeat" description="WD" evidence="5">
    <location>
        <begin position="1391"/>
        <end position="1423"/>
    </location>
</feature>
<keyword evidence="2" id="KW-0677">Repeat</keyword>
<keyword evidence="7" id="KW-0175">Coiled coil</keyword>
<dbReference type="SUPFAM" id="SSF50978">
    <property type="entry name" value="WD40 repeat-like"/>
    <property type="match status" value="2"/>
</dbReference>
<evidence type="ECO:0000259" key="9">
    <source>
        <dbReference type="PROSITE" id="PS50011"/>
    </source>
</evidence>
<feature type="region of interest" description="Disordered" evidence="8">
    <location>
        <begin position="64"/>
        <end position="92"/>
    </location>
</feature>
<protein>
    <submittedName>
        <fullName evidence="10">Serine/threonine protein kinase with WD40 repeats</fullName>
    </submittedName>
</protein>
<dbReference type="SUPFAM" id="SSF56112">
    <property type="entry name" value="Protein kinase-like (PK-like)"/>
    <property type="match status" value="1"/>
</dbReference>
<proteinExistence type="predicted"/>
<feature type="compositionally biased region" description="Low complexity" evidence="8">
    <location>
        <begin position="64"/>
        <end position="73"/>
    </location>
</feature>
<feature type="repeat" description="WD" evidence="5">
    <location>
        <begin position="1433"/>
        <end position="1464"/>
    </location>
</feature>
<keyword evidence="11" id="KW-1185">Reference proteome</keyword>
<dbReference type="KEGG" id="hoh:Hoch_4789"/>
<dbReference type="eggNOG" id="COG0515">
    <property type="taxonomic scope" value="Bacteria"/>
</dbReference>
<dbReference type="eggNOG" id="COG2319">
    <property type="taxonomic scope" value="Bacteria"/>
</dbReference>
<dbReference type="PROSITE" id="PS50294">
    <property type="entry name" value="WD_REPEATS_REGION"/>
    <property type="match status" value="12"/>
</dbReference>
<dbReference type="Proteomes" id="UP000001880">
    <property type="component" value="Chromosome"/>
</dbReference>
<dbReference type="EMBL" id="CP001804">
    <property type="protein sequence ID" value="ACY17279.1"/>
    <property type="molecule type" value="Genomic_DNA"/>
</dbReference>
<feature type="repeat" description="WD" evidence="5">
    <location>
        <begin position="1265"/>
        <end position="1297"/>
    </location>
</feature>
<dbReference type="SMART" id="SM00320">
    <property type="entry name" value="WD40"/>
    <property type="match status" value="13"/>
</dbReference>
<evidence type="ECO:0000256" key="6">
    <source>
        <dbReference type="PROSITE-ProRule" id="PRU10141"/>
    </source>
</evidence>
<sequence length="1623" mass="174747">MSPKHNGTGQPPREPAADLEASADARRDRRAPEWADELADTGLSPEPAVTAGLAATILDANAPESAAPESAANPTPGEVAAESGPDALAPRPSALPPGTTVGQYQIIRALGSGGMGAVYLARDTRLGRRVAIKFLARNSAQRARRFLAEARITARCKHDNIVDIYDVGEAPGLSYMVLEYLRGATLREWMNGRAERPPSEGATASPALAAELMVPVVRALAHAHERGLVHRDLKPENVMLLEDGSVKVLDFGIAKVLEAPAGAPERALLEAAAHDEGWGEPALETADEDALIGTLPYMAPEQWLASENIDGRADLWAVGVMLFELCVGRHPLAPLTRIRLVSVGDVDEPLPGLDQHAEQLGPLADAVIGCLRKRRDERVPSARALLAELETLVPARGPAGALVHADSDANPYVGLAAFQRADAGRFFGRERDVAALIARLRNQQMVCVAGPSGAGKSSLVRAGLIPALERAGQRWEAFVLRPGRQPLAALARLLAAVEADLPDAGERAEAPGDRSAALRARPGLLGTALRARCQRRRGRALIFVDQFEELYTLEADSGAREAFVHCLEAVADDASAPLRVLLSVRSDFLDRLAEDRAFTGELIRGLSFLPPLGSRELRAALTEPLAQAGFAFEDEALAETMLASLEATRAPLPLLQFTAAKLWEARDQARKCITRSSYEALGGVEGALATHADAVLAALPADERALARGIMTALVSEERTRAIVELEELRAGAAATRAQDIERVVGRLAEARLVLVESDPDAGATVELTHESLIERWPTLVRWLDEDQNAAEFRSRLRAAARQWDRQGRSDDLLWRGQAAEEARRWLERVGRLPGELGERDETYLRAVAQRAQRARRGRRRVTGLAFGFLTTVVIAVALLAVQAGRQARRAEDNAALASDKAALAETKAAEAERRAAEARNASRMASAREQSDDPTLVLALMRELEPADELPAPWRELAQGAIQQQVADVVLRHDSSVWFAAYSPDGARVATATFDGTVRVWRADGTGEPLVLGKHENRVLSLTFSPDGARVASASYDGTVRVWDADGASPPTILSGHEMALYTVDFSPDGARIVTAAREGVARIWNADGSGETVVLRGHEGPVRSARFSPDGARIVTTSEDQTVRVWNADGSGEPRVLRGHTATVYSARFSPDGRRLASASLDGSARVWDLDHPDESVIFNGHQGDVYAAVFSPDGRRVVTASADGTARVWDLERPGHSTTLRGHRDGVNSADFSPDGARILTASEDRTARIWNVAELAYTVHLRGHEQEVHAAEFSPDGARVATASRDHTARIWNADGTGEPVVLRGHEDQLMGAVFSPDGARVVTVSLDKTARVWNADGSGEPVVLRGHEDTLYAAAFSPDGTRVVTASLDKTARVWNADGSGEPLVLRGHEHYLTSATFSPEGEYVLTTSYDRTVRVWNADGSGQPRLLGRHQDAVYSLEIAPDGERVATSSADGVVRIWRSWRAADPGPPILLPHGSAASIGTGSGTGAFHPDGTRIVTVTGDDLLRVWNSDGSGQPVLFRVPNAHLFTAVFSDDGERVVTASDSEFHAATDRTIYGASVWRTPRPFTGVDDPRLWRATRYCMPVELRQQLLGVSRELAERQRQACEARVAAAHEATP</sequence>
<dbReference type="HOGENOM" id="CLU_002352_1_0_7"/>
<dbReference type="InterPro" id="IPR011009">
    <property type="entry name" value="Kinase-like_dom_sf"/>
</dbReference>
<dbReference type="InterPro" id="IPR000719">
    <property type="entry name" value="Prot_kinase_dom"/>
</dbReference>
<dbReference type="Pfam" id="PF00069">
    <property type="entry name" value="Pkinase"/>
    <property type="match status" value="1"/>
</dbReference>
<accession>D0LSQ7</accession>
<dbReference type="InterPro" id="IPR020472">
    <property type="entry name" value="WD40_PAC1"/>
</dbReference>
<dbReference type="Gene3D" id="3.40.50.300">
    <property type="entry name" value="P-loop containing nucleotide triphosphate hydrolases"/>
    <property type="match status" value="1"/>
</dbReference>
<dbReference type="SUPFAM" id="SSF69322">
    <property type="entry name" value="Tricorn protease domain 2"/>
    <property type="match status" value="1"/>
</dbReference>
<feature type="region of interest" description="Disordered" evidence="8">
    <location>
        <begin position="1"/>
        <end position="47"/>
    </location>
</feature>
<keyword evidence="4 6" id="KW-0067">ATP-binding</keyword>
<dbReference type="RefSeq" id="WP_012829877.1">
    <property type="nucleotide sequence ID" value="NC_013440.1"/>
</dbReference>
<dbReference type="GO" id="GO:0005524">
    <property type="term" value="F:ATP binding"/>
    <property type="evidence" value="ECO:0007669"/>
    <property type="project" value="UniProtKB-UniRule"/>
</dbReference>
<keyword evidence="10" id="KW-0418">Kinase</keyword>
<feature type="repeat" description="WD" evidence="5">
    <location>
        <begin position="1349"/>
        <end position="1381"/>
    </location>
</feature>
<gene>
    <name evidence="10" type="ordered locus">Hoch_4789</name>
</gene>
<dbReference type="GO" id="GO:0004674">
    <property type="term" value="F:protein serine/threonine kinase activity"/>
    <property type="evidence" value="ECO:0007669"/>
    <property type="project" value="UniProtKB-KW"/>
</dbReference>
<name>D0LSQ7_HALO1</name>
<feature type="binding site" evidence="6">
    <location>
        <position position="133"/>
    </location>
    <ligand>
        <name>ATP</name>
        <dbReference type="ChEBI" id="CHEBI:30616"/>
    </ligand>
</feature>
<feature type="repeat" description="WD" evidence="5">
    <location>
        <begin position="1097"/>
        <end position="1129"/>
    </location>
</feature>
<feature type="repeat" description="WD" evidence="5">
    <location>
        <begin position="1181"/>
        <end position="1222"/>
    </location>
</feature>
<keyword evidence="10" id="KW-0723">Serine/threonine-protein kinase</keyword>
<dbReference type="InterPro" id="IPR017441">
    <property type="entry name" value="Protein_kinase_ATP_BS"/>
</dbReference>
<dbReference type="SMART" id="SM00220">
    <property type="entry name" value="S_TKc"/>
    <property type="match status" value="1"/>
</dbReference>
<feature type="repeat" description="WD" evidence="5">
    <location>
        <begin position="1055"/>
        <end position="1096"/>
    </location>
</feature>
<keyword evidence="10" id="KW-0808">Transferase</keyword>
<keyword evidence="1 5" id="KW-0853">WD repeat</keyword>
<evidence type="ECO:0000256" key="2">
    <source>
        <dbReference type="ARBA" id="ARBA00022737"/>
    </source>
</evidence>
<dbReference type="Pfam" id="PF20703">
    <property type="entry name" value="nSTAND1"/>
    <property type="match status" value="1"/>
</dbReference>
<evidence type="ECO:0000256" key="3">
    <source>
        <dbReference type="ARBA" id="ARBA00022741"/>
    </source>
</evidence>
<feature type="coiled-coil region" evidence="7">
    <location>
        <begin position="888"/>
        <end position="929"/>
    </location>
</feature>
<feature type="repeat" description="WD" evidence="5">
    <location>
        <begin position="1013"/>
        <end position="1045"/>
    </location>
</feature>
<dbReference type="InterPro" id="IPR001680">
    <property type="entry name" value="WD40_rpt"/>
</dbReference>
<evidence type="ECO:0000256" key="8">
    <source>
        <dbReference type="SAM" id="MobiDB-lite"/>
    </source>
</evidence>
<evidence type="ECO:0000256" key="1">
    <source>
        <dbReference type="ARBA" id="ARBA00022574"/>
    </source>
</evidence>
<dbReference type="InterPro" id="IPR027417">
    <property type="entry name" value="P-loop_NTPase"/>
</dbReference>
<evidence type="ECO:0000256" key="7">
    <source>
        <dbReference type="SAM" id="Coils"/>
    </source>
</evidence>
<dbReference type="Gene3D" id="2.130.10.10">
    <property type="entry name" value="YVTN repeat-like/Quinoprotein amine dehydrogenase"/>
    <property type="match status" value="4"/>
</dbReference>
<dbReference type="OrthoDB" id="5391607at2"/>
<feature type="repeat" description="WD" evidence="5">
    <location>
        <begin position="1139"/>
        <end position="1173"/>
    </location>
</feature>
<evidence type="ECO:0000256" key="4">
    <source>
        <dbReference type="ARBA" id="ARBA00022840"/>
    </source>
</evidence>
<dbReference type="PANTHER" id="PTHR19879">
    <property type="entry name" value="TRANSCRIPTION INITIATION FACTOR TFIID"/>
    <property type="match status" value="1"/>
</dbReference>
<dbReference type="PROSITE" id="PS00678">
    <property type="entry name" value="WD_REPEATS_1"/>
    <property type="match status" value="3"/>
</dbReference>
<feature type="repeat" description="WD" evidence="5">
    <location>
        <begin position="971"/>
        <end position="1002"/>
    </location>
</feature>
<feature type="domain" description="Protein kinase" evidence="9">
    <location>
        <begin position="104"/>
        <end position="392"/>
    </location>
</feature>
<feature type="repeat" description="WD" evidence="5">
    <location>
        <begin position="1307"/>
        <end position="1339"/>
    </location>
</feature>
<dbReference type="PRINTS" id="PR00320">
    <property type="entry name" value="GPROTEINBRPT"/>
</dbReference>
<organism evidence="10 11">
    <name type="scientific">Haliangium ochraceum (strain DSM 14365 / JCM 11303 / SMP-2)</name>
    <dbReference type="NCBI Taxonomy" id="502025"/>
    <lineage>
        <taxon>Bacteria</taxon>
        <taxon>Pseudomonadati</taxon>
        <taxon>Myxococcota</taxon>
        <taxon>Polyangia</taxon>
        <taxon>Haliangiales</taxon>
        <taxon>Kofleriaceae</taxon>
        <taxon>Haliangium</taxon>
    </lineage>
</organism>
<dbReference type="Pfam" id="PF00400">
    <property type="entry name" value="WD40"/>
    <property type="match status" value="12"/>
</dbReference>
<dbReference type="InterPro" id="IPR008271">
    <property type="entry name" value="Ser/Thr_kinase_AS"/>
</dbReference>
<evidence type="ECO:0000313" key="11">
    <source>
        <dbReference type="Proteomes" id="UP000001880"/>
    </source>
</evidence>
<dbReference type="PROSITE" id="PS00108">
    <property type="entry name" value="PROTEIN_KINASE_ST"/>
    <property type="match status" value="1"/>
</dbReference>
<dbReference type="InterPro" id="IPR049052">
    <property type="entry name" value="nSTAND1"/>
</dbReference>
<feature type="compositionally biased region" description="Basic and acidic residues" evidence="8">
    <location>
        <begin position="23"/>
        <end position="33"/>
    </location>
</feature>
<dbReference type="PROSITE" id="PS50082">
    <property type="entry name" value="WD_REPEATS_2"/>
    <property type="match status" value="13"/>
</dbReference>
<dbReference type="Gene3D" id="1.10.510.10">
    <property type="entry name" value="Transferase(Phosphotransferase) domain 1"/>
    <property type="match status" value="1"/>
</dbReference>
<dbReference type="CDD" id="cd14014">
    <property type="entry name" value="STKc_PknB_like"/>
    <property type="match status" value="1"/>
</dbReference>
<feature type="repeat" description="WD" evidence="5">
    <location>
        <begin position="1223"/>
        <end position="1256"/>
    </location>
</feature>
<dbReference type="PROSITE" id="PS00107">
    <property type="entry name" value="PROTEIN_KINASE_ATP"/>
    <property type="match status" value="1"/>
</dbReference>
<dbReference type="CDD" id="cd00200">
    <property type="entry name" value="WD40"/>
    <property type="match status" value="2"/>
</dbReference>
<dbReference type="Gene3D" id="3.30.200.20">
    <property type="entry name" value="Phosphorylase Kinase, domain 1"/>
    <property type="match status" value="1"/>
</dbReference>
<reference evidence="10 11" key="1">
    <citation type="journal article" date="2010" name="Stand. Genomic Sci.">
        <title>Complete genome sequence of Haliangium ochraceum type strain (SMP-2).</title>
        <authorList>
            <consortium name="US DOE Joint Genome Institute (JGI-PGF)"/>
            <person name="Ivanova N."/>
            <person name="Daum C."/>
            <person name="Lang E."/>
            <person name="Abt B."/>
            <person name="Kopitz M."/>
            <person name="Saunders E."/>
            <person name="Lapidus A."/>
            <person name="Lucas S."/>
            <person name="Glavina Del Rio T."/>
            <person name="Nolan M."/>
            <person name="Tice H."/>
            <person name="Copeland A."/>
            <person name="Cheng J.F."/>
            <person name="Chen F."/>
            <person name="Bruce D."/>
            <person name="Goodwin L."/>
            <person name="Pitluck S."/>
            <person name="Mavromatis K."/>
            <person name="Pati A."/>
            <person name="Mikhailova N."/>
            <person name="Chen A."/>
            <person name="Palaniappan K."/>
            <person name="Land M."/>
            <person name="Hauser L."/>
            <person name="Chang Y.J."/>
            <person name="Jeffries C.D."/>
            <person name="Detter J.C."/>
            <person name="Brettin T."/>
            <person name="Rohde M."/>
            <person name="Goker M."/>
            <person name="Bristow J."/>
            <person name="Markowitz V."/>
            <person name="Eisen J.A."/>
            <person name="Hugenholtz P."/>
            <person name="Kyrpides N.C."/>
            <person name="Klenk H.P."/>
        </authorList>
    </citation>
    <scope>NUCLEOTIDE SEQUENCE [LARGE SCALE GENOMIC DNA]</scope>
    <source>
        <strain evidence="11">DSM 14365 / CIP 107738 / JCM 11303 / AJ 13395 / SMP-2</strain>
    </source>
</reference>
<keyword evidence="3 6" id="KW-0547">Nucleotide-binding</keyword>
<evidence type="ECO:0000313" key="10">
    <source>
        <dbReference type="EMBL" id="ACY17279.1"/>
    </source>
</evidence>
<dbReference type="InterPro" id="IPR019775">
    <property type="entry name" value="WD40_repeat_CS"/>
</dbReference>
<dbReference type="STRING" id="502025.Hoch_4789"/>